<dbReference type="Proteomes" id="UP000011014">
    <property type="component" value="Unassembled WGS sequence"/>
</dbReference>
<proteinExistence type="predicted"/>
<accession>E4YYR7</accession>
<name>E4YYR7_OIKDI</name>
<dbReference type="AlphaFoldDB" id="E4YYR7"/>
<evidence type="ECO:0000313" key="2">
    <source>
        <dbReference type="EMBL" id="CBY40595.1"/>
    </source>
</evidence>
<keyword evidence="1" id="KW-0472">Membrane</keyword>
<organism evidence="2">
    <name type="scientific">Oikopleura dioica</name>
    <name type="common">Tunicate</name>
    <dbReference type="NCBI Taxonomy" id="34765"/>
    <lineage>
        <taxon>Eukaryota</taxon>
        <taxon>Metazoa</taxon>
        <taxon>Chordata</taxon>
        <taxon>Tunicata</taxon>
        <taxon>Appendicularia</taxon>
        <taxon>Copelata</taxon>
        <taxon>Oikopleuridae</taxon>
        <taxon>Oikopleura</taxon>
    </lineage>
</organism>
<evidence type="ECO:0000256" key="1">
    <source>
        <dbReference type="SAM" id="Phobius"/>
    </source>
</evidence>
<reference evidence="2" key="1">
    <citation type="journal article" date="2010" name="Science">
        <title>Plasticity of animal genome architecture unmasked by rapid evolution of a pelagic tunicate.</title>
        <authorList>
            <person name="Denoeud F."/>
            <person name="Henriet S."/>
            <person name="Mungpakdee S."/>
            <person name="Aury J.M."/>
            <person name="Da Silva C."/>
            <person name="Brinkmann H."/>
            <person name="Mikhaleva J."/>
            <person name="Olsen L.C."/>
            <person name="Jubin C."/>
            <person name="Canestro C."/>
            <person name="Bouquet J.M."/>
            <person name="Danks G."/>
            <person name="Poulain J."/>
            <person name="Campsteijn C."/>
            <person name="Adamski M."/>
            <person name="Cross I."/>
            <person name="Yadetie F."/>
            <person name="Muffato M."/>
            <person name="Louis A."/>
            <person name="Butcher S."/>
            <person name="Tsagkogeorga G."/>
            <person name="Konrad A."/>
            <person name="Singh S."/>
            <person name="Jensen M.F."/>
            <person name="Cong E.H."/>
            <person name="Eikeseth-Otteraa H."/>
            <person name="Noel B."/>
            <person name="Anthouard V."/>
            <person name="Porcel B.M."/>
            <person name="Kachouri-Lafond R."/>
            <person name="Nishino A."/>
            <person name="Ugolini M."/>
            <person name="Chourrout P."/>
            <person name="Nishida H."/>
            <person name="Aasland R."/>
            <person name="Huzurbazar S."/>
            <person name="Westhof E."/>
            <person name="Delsuc F."/>
            <person name="Lehrach H."/>
            <person name="Reinhardt R."/>
            <person name="Weissenbach J."/>
            <person name="Roy S.W."/>
            <person name="Artiguenave F."/>
            <person name="Postlethwait J.H."/>
            <person name="Manak J.R."/>
            <person name="Thompson E.M."/>
            <person name="Jaillon O."/>
            <person name="Du Pasquier L."/>
            <person name="Boudinot P."/>
            <person name="Liberles D.A."/>
            <person name="Volff J.N."/>
            <person name="Philippe H."/>
            <person name="Lenhard B."/>
            <person name="Roest Crollius H."/>
            <person name="Wincker P."/>
            <person name="Chourrout D."/>
        </authorList>
    </citation>
    <scope>NUCLEOTIDE SEQUENCE [LARGE SCALE GENOMIC DNA]</scope>
</reference>
<keyword evidence="1" id="KW-1133">Transmembrane helix</keyword>
<protein>
    <submittedName>
        <fullName evidence="2">Uncharacterized protein</fullName>
    </submittedName>
</protein>
<gene>
    <name evidence="2" type="ORF">GSOID_T00022614001</name>
</gene>
<sequence length="114" mass="14003">MAKDMSNRSHRLFEYNFRHKWIISEDEVEPINQAETRMIHYIFEFLDWEGIKRRFIEAQAQGYFQRKRLGVYLGFTYTIVGRNLVHFARAMFMYLFEYMNWRLPPVQSKVAPRK</sequence>
<keyword evidence="1" id="KW-0812">Transmembrane</keyword>
<dbReference type="EMBL" id="FN656001">
    <property type="protein sequence ID" value="CBY40595.1"/>
    <property type="molecule type" value="Genomic_DNA"/>
</dbReference>
<feature type="transmembrane region" description="Helical" evidence="1">
    <location>
        <begin position="69"/>
        <end position="96"/>
    </location>
</feature>